<feature type="binding site" evidence="9">
    <location>
        <position position="264"/>
    </location>
    <ligand>
        <name>ADP</name>
        <dbReference type="ChEBI" id="CHEBI:456216"/>
    </ligand>
</feature>
<reference evidence="13 14" key="1">
    <citation type="submission" date="2019-05" db="EMBL/GenBank/DDBJ databases">
        <title>Pseudorhodobacter turbinis sp. nov., isolated from the gut of the Korean turban shell.</title>
        <authorList>
            <person name="Jeong Y.-S."/>
            <person name="Kang W.-R."/>
            <person name="Bae J.-W."/>
        </authorList>
    </citation>
    <scope>NUCLEOTIDE SEQUENCE [LARGE SCALE GENOMIC DNA]</scope>
    <source>
        <strain evidence="13 14">S12M18</strain>
        <plasmid evidence="13 14">unnamed1</plasmid>
    </source>
</reference>
<feature type="domain" description="Carbohydrate kinase FGGY N-terminal" evidence="11">
    <location>
        <begin position="4"/>
        <end position="249"/>
    </location>
</feature>
<feature type="binding site" evidence="9">
    <location>
        <position position="12"/>
    </location>
    <ligand>
        <name>ATP</name>
        <dbReference type="ChEBI" id="CHEBI:30616"/>
    </ligand>
</feature>
<feature type="binding site" evidence="9">
    <location>
        <position position="307"/>
    </location>
    <ligand>
        <name>ADP</name>
        <dbReference type="ChEBI" id="CHEBI:456216"/>
    </ligand>
</feature>
<dbReference type="GO" id="GO:0004370">
    <property type="term" value="F:glycerol kinase activity"/>
    <property type="evidence" value="ECO:0007669"/>
    <property type="project" value="UniProtKB-UniRule"/>
</dbReference>
<feature type="binding site" evidence="9">
    <location>
        <position position="11"/>
    </location>
    <ligand>
        <name>sn-glycerol 3-phosphate</name>
        <dbReference type="ChEBI" id="CHEBI:57597"/>
    </ligand>
</feature>
<evidence type="ECO:0000313" key="13">
    <source>
        <dbReference type="EMBL" id="QCO57342.1"/>
    </source>
</evidence>
<feature type="binding site" evidence="9">
    <location>
        <position position="11"/>
    </location>
    <ligand>
        <name>ADP</name>
        <dbReference type="ChEBI" id="CHEBI:456216"/>
    </ligand>
</feature>
<feature type="binding site" evidence="9">
    <location>
        <position position="307"/>
    </location>
    <ligand>
        <name>ATP</name>
        <dbReference type="ChEBI" id="CHEBI:30616"/>
    </ligand>
</feature>
<dbReference type="GO" id="GO:0006072">
    <property type="term" value="P:glycerol-3-phosphate metabolic process"/>
    <property type="evidence" value="ECO:0007669"/>
    <property type="project" value="InterPro"/>
</dbReference>
<dbReference type="HAMAP" id="MF_00186">
    <property type="entry name" value="Glycerol_kin"/>
    <property type="match status" value="1"/>
</dbReference>
<dbReference type="SUPFAM" id="SSF53067">
    <property type="entry name" value="Actin-like ATPase domain"/>
    <property type="match status" value="2"/>
</dbReference>
<dbReference type="FunFam" id="3.30.420.40:FF:000008">
    <property type="entry name" value="Glycerol kinase"/>
    <property type="match status" value="1"/>
</dbReference>
<feature type="binding site" evidence="9">
    <location>
        <position position="410"/>
    </location>
    <ligand>
        <name>ATP</name>
        <dbReference type="ChEBI" id="CHEBI:30616"/>
    </ligand>
</feature>
<feature type="binding site" evidence="9">
    <location>
        <position position="133"/>
    </location>
    <ligand>
        <name>sn-glycerol 3-phosphate</name>
        <dbReference type="ChEBI" id="CHEBI:57597"/>
    </ligand>
</feature>
<feature type="binding site" evidence="9">
    <location>
        <position position="410"/>
    </location>
    <ligand>
        <name>ADP</name>
        <dbReference type="ChEBI" id="CHEBI:456216"/>
    </ligand>
</feature>
<evidence type="ECO:0000256" key="1">
    <source>
        <dbReference type="ARBA" id="ARBA00005190"/>
    </source>
</evidence>
<keyword evidence="4 9" id="KW-0547">Nucleotide-binding</keyword>
<dbReference type="RefSeq" id="WP_137195140.1">
    <property type="nucleotide sequence ID" value="NZ_CP039965.1"/>
</dbReference>
<keyword evidence="7 9" id="KW-0067">ATP-binding</keyword>
<dbReference type="PANTHER" id="PTHR10196">
    <property type="entry name" value="SUGAR KINASE"/>
    <property type="match status" value="1"/>
</dbReference>
<evidence type="ECO:0000256" key="8">
    <source>
        <dbReference type="ARBA" id="ARBA00052101"/>
    </source>
</evidence>
<feature type="binding site" evidence="9">
    <location>
        <position position="242"/>
    </location>
    <ligand>
        <name>sn-glycerol 3-phosphate</name>
        <dbReference type="ChEBI" id="CHEBI:57597"/>
    </ligand>
</feature>
<geneLocation type="plasmid" evidence="13 14">
    <name>unnamed1</name>
</geneLocation>
<feature type="binding site" evidence="9">
    <location>
        <position position="11"/>
    </location>
    <ligand>
        <name>ATP</name>
        <dbReference type="ChEBI" id="CHEBI:30616"/>
    </ligand>
</feature>
<comment type="function">
    <text evidence="9">Key enzyme in the regulation of glycerol uptake and metabolism. Catalyzes the phosphorylation of glycerol to yield sn-glycerol 3-phosphate.</text>
</comment>
<comment type="similarity">
    <text evidence="2 9 10">Belongs to the FGGY kinase family.</text>
</comment>
<evidence type="ECO:0000259" key="12">
    <source>
        <dbReference type="Pfam" id="PF02782"/>
    </source>
</evidence>
<dbReference type="FunFam" id="3.30.420.40:FF:000007">
    <property type="entry name" value="Glycerol kinase"/>
    <property type="match status" value="1"/>
</dbReference>
<dbReference type="KEGG" id="pseb:EOK75_16555"/>
<evidence type="ECO:0000256" key="10">
    <source>
        <dbReference type="RuleBase" id="RU003733"/>
    </source>
</evidence>
<proteinExistence type="inferred from homology"/>
<evidence type="ECO:0000256" key="4">
    <source>
        <dbReference type="ARBA" id="ARBA00022741"/>
    </source>
</evidence>
<feature type="binding site" evidence="9">
    <location>
        <position position="133"/>
    </location>
    <ligand>
        <name>glycerol</name>
        <dbReference type="ChEBI" id="CHEBI:17754"/>
    </ligand>
</feature>
<dbReference type="Pfam" id="PF00370">
    <property type="entry name" value="FGGY_N"/>
    <property type="match status" value="1"/>
</dbReference>
<feature type="binding site" evidence="9">
    <location>
        <position position="81"/>
    </location>
    <ligand>
        <name>glycerol</name>
        <dbReference type="ChEBI" id="CHEBI:17754"/>
    </ligand>
</feature>
<dbReference type="InterPro" id="IPR018485">
    <property type="entry name" value="FGGY_C"/>
</dbReference>
<evidence type="ECO:0000256" key="9">
    <source>
        <dbReference type="HAMAP-Rule" id="MF_00186"/>
    </source>
</evidence>
<feature type="binding site" evidence="9">
    <location>
        <position position="243"/>
    </location>
    <ligand>
        <name>glycerol</name>
        <dbReference type="ChEBI" id="CHEBI:17754"/>
    </ligand>
</feature>
<comment type="catalytic activity">
    <reaction evidence="8 9">
        <text>glycerol + ATP = sn-glycerol 3-phosphate + ADP + H(+)</text>
        <dbReference type="Rhea" id="RHEA:21644"/>
        <dbReference type="ChEBI" id="CHEBI:15378"/>
        <dbReference type="ChEBI" id="CHEBI:17754"/>
        <dbReference type="ChEBI" id="CHEBI:30616"/>
        <dbReference type="ChEBI" id="CHEBI:57597"/>
        <dbReference type="ChEBI" id="CHEBI:456216"/>
        <dbReference type="EC" id="2.7.1.30"/>
    </reaction>
</comment>
<keyword evidence="5 9" id="KW-0418">Kinase</keyword>
<keyword evidence="3 9" id="KW-0808">Transferase</keyword>
<dbReference type="GO" id="GO:0019563">
    <property type="term" value="P:glycerol catabolic process"/>
    <property type="evidence" value="ECO:0007669"/>
    <property type="project" value="UniProtKB-UniRule"/>
</dbReference>
<dbReference type="PIRSF" id="PIRSF000538">
    <property type="entry name" value="GlpK"/>
    <property type="match status" value="1"/>
</dbReference>
<dbReference type="InterPro" id="IPR005999">
    <property type="entry name" value="Glycerol_kin"/>
</dbReference>
<protein>
    <recommendedName>
        <fullName evidence="9">Glycerol kinase</fullName>
        <ecNumber evidence="9">2.7.1.30</ecNumber>
    </recommendedName>
    <alternativeName>
        <fullName evidence="9">ATP:glycerol 3-phosphotransferase</fullName>
    </alternativeName>
    <alternativeName>
        <fullName evidence="9">Glycerokinase</fullName>
        <shortName evidence="9">GK</shortName>
    </alternativeName>
</protein>
<dbReference type="GO" id="GO:0005524">
    <property type="term" value="F:ATP binding"/>
    <property type="evidence" value="ECO:0007669"/>
    <property type="project" value="UniProtKB-UniRule"/>
</dbReference>
<keyword evidence="6 9" id="KW-0319">Glycerol metabolism</keyword>
<dbReference type="AlphaFoldDB" id="A0A4P8EKD5"/>
<feature type="domain" description="Carbohydrate kinase FGGY C-terminal" evidence="12">
    <location>
        <begin position="259"/>
        <end position="447"/>
    </location>
</feature>
<comment type="pathway">
    <text evidence="1 9">Polyol metabolism; glycerol degradation via glycerol kinase pathway; sn-glycerol 3-phosphate from glycerol: step 1/1.</text>
</comment>
<dbReference type="NCBIfam" id="NF000756">
    <property type="entry name" value="PRK00047.1"/>
    <property type="match status" value="1"/>
</dbReference>
<dbReference type="InterPro" id="IPR018484">
    <property type="entry name" value="FGGY_N"/>
</dbReference>
<feature type="binding site" evidence="9">
    <location>
        <position position="264"/>
    </location>
    <ligand>
        <name>ATP</name>
        <dbReference type="ChEBI" id="CHEBI:30616"/>
    </ligand>
</feature>
<feature type="binding site" evidence="9">
    <location>
        <position position="311"/>
    </location>
    <ligand>
        <name>ATP</name>
        <dbReference type="ChEBI" id="CHEBI:30616"/>
    </ligand>
</feature>
<keyword evidence="13" id="KW-0614">Plasmid</keyword>
<keyword evidence="14" id="KW-1185">Reference proteome</keyword>
<feature type="binding site" evidence="9">
    <location>
        <position position="15"/>
    </location>
    <ligand>
        <name>ADP</name>
        <dbReference type="ChEBI" id="CHEBI:456216"/>
    </ligand>
</feature>
<dbReference type="PROSITE" id="PS00445">
    <property type="entry name" value="FGGY_KINASES_2"/>
    <property type="match status" value="1"/>
</dbReference>
<evidence type="ECO:0000259" key="11">
    <source>
        <dbReference type="Pfam" id="PF00370"/>
    </source>
</evidence>
<dbReference type="PANTHER" id="PTHR10196:SF78">
    <property type="entry name" value="GLYCEROL KINASE"/>
    <property type="match status" value="1"/>
</dbReference>
<dbReference type="OrthoDB" id="9805576at2"/>
<evidence type="ECO:0000313" key="14">
    <source>
        <dbReference type="Proteomes" id="UP000298631"/>
    </source>
</evidence>
<dbReference type="PROSITE" id="PS00933">
    <property type="entry name" value="FGGY_KINASES_1"/>
    <property type="match status" value="1"/>
</dbReference>
<dbReference type="CDD" id="cd07786">
    <property type="entry name" value="FGGY_EcGK_like"/>
    <property type="match status" value="1"/>
</dbReference>
<evidence type="ECO:0000256" key="7">
    <source>
        <dbReference type="ARBA" id="ARBA00022840"/>
    </source>
</evidence>
<gene>
    <name evidence="9 13" type="primary">glpK</name>
    <name evidence="13" type="ORF">EOK75_16555</name>
</gene>
<dbReference type="Pfam" id="PF02782">
    <property type="entry name" value="FGGY_C"/>
    <property type="match status" value="1"/>
</dbReference>
<dbReference type="EC" id="2.7.1.30" evidence="9"/>
<dbReference type="InterPro" id="IPR000577">
    <property type="entry name" value="Carb_kinase_FGGY"/>
</dbReference>
<dbReference type="NCBIfam" id="TIGR01311">
    <property type="entry name" value="glycerol_kin"/>
    <property type="match status" value="1"/>
</dbReference>
<feature type="binding site" evidence="9">
    <location>
        <position position="13"/>
    </location>
    <ligand>
        <name>ATP</name>
        <dbReference type="ChEBI" id="CHEBI:30616"/>
    </ligand>
</feature>
<comment type="activity regulation">
    <text evidence="9">Inhibited by fructose 1,6-bisphosphate (FBP).</text>
</comment>
<dbReference type="Gene3D" id="3.30.420.40">
    <property type="match status" value="2"/>
</dbReference>
<dbReference type="EMBL" id="CP039965">
    <property type="protein sequence ID" value="QCO57342.1"/>
    <property type="molecule type" value="Genomic_DNA"/>
</dbReference>
<sequence length="495" mass="53678">MSHILAIDQGTTSSRAIIFNGAMQTVATVQEEFPQYFPQGGWVEHDPSDLWSTTARTARAAIAKAELGAENIAAIGITNQRETTIVWDRTTGQPIYNAIVWQDRRTSEYCRTLRDAGHDKMISARTGLLADPYFSGTKLKWLLDNVQGAREKARRGELLFGTVDSFLIWKLTGGAVHATDATNAARTLLYDIHKGRWSKTICDLFDIPMNMLPEVKDCAADFGMTEPDLFGRAIPILGVAGDQQAATVGQACFAPGMMKSTYGTGCFALLNTGDKAVTSAHRLLTTIAYQLDGKPTYALEGSIFIAGAVVQWLRDGLKIIREASETQPLAEKADPSQSVVLVPAFVGLGAPYWNAECRGAVFGLTRASGPAEMARAALESVGYQTRDLLEAMHADWATTGTQPTLRVDGGMTASDWSMQFLADIIGAKVDRPTVRETTALGAAWLAGQRAGIYPDQAGFSANWALDRTFVPQMDETTRAAKYGAWERAVAATMLF</sequence>
<evidence type="ECO:0000256" key="5">
    <source>
        <dbReference type="ARBA" id="ARBA00022777"/>
    </source>
</evidence>
<dbReference type="GO" id="GO:0005829">
    <property type="term" value="C:cytosol"/>
    <property type="evidence" value="ECO:0007669"/>
    <property type="project" value="UniProtKB-ARBA"/>
</dbReference>
<feature type="binding site" evidence="9">
    <location>
        <position position="81"/>
    </location>
    <ligand>
        <name>sn-glycerol 3-phosphate</name>
        <dbReference type="ChEBI" id="CHEBI:57597"/>
    </ligand>
</feature>
<dbReference type="InterPro" id="IPR043129">
    <property type="entry name" value="ATPase_NBD"/>
</dbReference>
<feature type="binding site" evidence="9">
    <location>
        <position position="82"/>
    </location>
    <ligand>
        <name>glycerol</name>
        <dbReference type="ChEBI" id="CHEBI:17754"/>
    </ligand>
</feature>
<organism evidence="13 14">
    <name type="scientific">Pseudorhodobacter turbinis</name>
    <dbReference type="NCBI Taxonomy" id="2500533"/>
    <lineage>
        <taxon>Bacteria</taxon>
        <taxon>Pseudomonadati</taxon>
        <taxon>Pseudomonadota</taxon>
        <taxon>Alphaproteobacteria</taxon>
        <taxon>Rhodobacterales</taxon>
        <taxon>Paracoccaceae</taxon>
        <taxon>Pseudorhodobacter</taxon>
    </lineage>
</organism>
<dbReference type="InterPro" id="IPR018483">
    <property type="entry name" value="Carb_kinase_FGGY_CS"/>
</dbReference>
<feature type="binding site" evidence="9">
    <location>
        <position position="82"/>
    </location>
    <ligand>
        <name>sn-glycerol 3-phosphate</name>
        <dbReference type="ChEBI" id="CHEBI:57597"/>
    </ligand>
</feature>
<dbReference type="Proteomes" id="UP000298631">
    <property type="component" value="Plasmid unnamed1"/>
</dbReference>
<dbReference type="UniPathway" id="UPA00618">
    <property type="reaction ID" value="UER00672"/>
</dbReference>
<evidence type="ECO:0000256" key="2">
    <source>
        <dbReference type="ARBA" id="ARBA00009156"/>
    </source>
</evidence>
<evidence type="ECO:0000256" key="6">
    <source>
        <dbReference type="ARBA" id="ARBA00022798"/>
    </source>
</evidence>
<accession>A0A4P8EKD5</accession>
<feature type="binding site" evidence="9">
    <location>
        <position position="242"/>
    </location>
    <ligand>
        <name>glycerol</name>
        <dbReference type="ChEBI" id="CHEBI:17754"/>
    </ligand>
</feature>
<name>A0A4P8EKD5_9RHOB</name>
<comment type="caution">
    <text evidence="9">Lacks conserved residue(s) required for the propagation of feature annotation.</text>
</comment>
<evidence type="ECO:0000256" key="3">
    <source>
        <dbReference type="ARBA" id="ARBA00022679"/>
    </source>
</evidence>